<evidence type="ECO:0000313" key="6">
    <source>
        <dbReference type="EMBL" id="CAD5119535.1"/>
    </source>
</evidence>
<sequence length="805" mass="89938">MDSDSNSEASDNEFKGLEEWVTMQHSTFCNWVNDKLMTVSEKVENLAKDMRSGEKLCKLMNVLKGKSIGRIKVNAVNHYAASGNIELAFQAMRKDGVKLVNIGAEDISKGSLKLILGLVWTLIRTYQLKSGGKLPAKKLMIKFFNAILYPYKEINNFTSDWNDGIALHGVIEYCKPGTFPDWMNLKVSRAEENCKSALQMGHRAFDIPIVIKPEHMANPNIDELSVMTQLSYYVTEGSPGYIKTMEWVNSKLCVSTISNFTTDWNSGRIASELAIELGADVPRVDGSSEELCKAAMKASENQLGVRHVISATDMTIPTVDHIGIMAYAAWHRIVPERKKKLKFAEVPEVIQPSPPRARSPSPPPPEPISAPAPIITPAIVPARTISENRDSLVRKTQIERKSVNSSVMSSTLLSSISSNTSTAPTIPVASKSVSFKREEVVVYMLDTWRVDATLNIMVDTSAFGNGAVRAEAHSPGSDLEDLRITRTEDFLNFISFRPTEKGNWKIQIFYENQEISESPYYVNVYDPSLARIIKTQIGKAAILKDYSFEVDCLQVGCKELDVFVTQNENQVPTEINLCGNDRYKITFYPRIHGIFNVSVFVGGIESPGSPFMVDATDARKVSADGLGLKECICGKEAFFSILATSAPDKKSEVIIMSPTGRNIKPTIQKVAPDRFNVSFVPKEEGNHTVEIFYDTNAVIGSPFYTIARKPKIFVKNLEQIVQKDRDYVFEIDASEVYDNGTIEIDSACPVKGYKQTGEHKYTVTYRPTDIGIVDFIIKYEHVEINGSPYRVEVQENNHFRRSLIR</sequence>
<dbReference type="SMART" id="SM00033">
    <property type="entry name" value="CH"/>
    <property type="match status" value="2"/>
</dbReference>
<feature type="compositionally biased region" description="Pro residues" evidence="4">
    <location>
        <begin position="352"/>
        <end position="370"/>
    </location>
</feature>
<feature type="repeat" description="Filamin" evidence="3">
    <location>
        <begin position="522"/>
        <end position="615"/>
    </location>
</feature>
<comment type="caution">
    <text evidence="6">The sequence shown here is derived from an EMBL/GenBank/DDBJ whole genome shotgun (WGS) entry which is preliminary data.</text>
</comment>
<dbReference type="GO" id="GO:0051015">
    <property type="term" value="F:actin filament binding"/>
    <property type="evidence" value="ECO:0007669"/>
    <property type="project" value="InterPro"/>
</dbReference>
<dbReference type="Gene3D" id="1.10.418.10">
    <property type="entry name" value="Calponin-like domain"/>
    <property type="match status" value="3"/>
</dbReference>
<dbReference type="Proteomes" id="UP000549394">
    <property type="component" value="Unassembled WGS sequence"/>
</dbReference>
<dbReference type="InterPro" id="IPR013783">
    <property type="entry name" value="Ig-like_fold"/>
</dbReference>
<evidence type="ECO:0000256" key="1">
    <source>
        <dbReference type="ARBA" id="ARBA00009238"/>
    </source>
</evidence>
<evidence type="ECO:0000256" key="4">
    <source>
        <dbReference type="SAM" id="MobiDB-lite"/>
    </source>
</evidence>
<evidence type="ECO:0000256" key="2">
    <source>
        <dbReference type="ARBA" id="ARBA00022737"/>
    </source>
</evidence>
<dbReference type="InterPro" id="IPR036872">
    <property type="entry name" value="CH_dom_sf"/>
</dbReference>
<feature type="region of interest" description="Disordered" evidence="4">
    <location>
        <begin position="345"/>
        <end position="372"/>
    </location>
</feature>
<dbReference type="AlphaFoldDB" id="A0A7I8VTB7"/>
<dbReference type="InterPro" id="IPR044801">
    <property type="entry name" value="Filamin"/>
</dbReference>
<dbReference type="PROSITE" id="PS50021">
    <property type="entry name" value="CH"/>
    <property type="match status" value="2"/>
</dbReference>
<organism evidence="6 7">
    <name type="scientific">Dimorphilus gyrociliatus</name>
    <dbReference type="NCBI Taxonomy" id="2664684"/>
    <lineage>
        <taxon>Eukaryota</taxon>
        <taxon>Metazoa</taxon>
        <taxon>Spiralia</taxon>
        <taxon>Lophotrochozoa</taxon>
        <taxon>Annelida</taxon>
        <taxon>Polychaeta</taxon>
        <taxon>Polychaeta incertae sedis</taxon>
        <taxon>Dinophilidae</taxon>
        <taxon>Dimorphilus</taxon>
    </lineage>
</organism>
<dbReference type="OrthoDB" id="18740at2759"/>
<evidence type="ECO:0000313" key="7">
    <source>
        <dbReference type="Proteomes" id="UP000549394"/>
    </source>
</evidence>
<feature type="repeat" description="Filamin" evidence="3">
    <location>
        <begin position="445"/>
        <end position="524"/>
    </location>
</feature>
<dbReference type="SMART" id="SM00557">
    <property type="entry name" value="IG_FLMN"/>
    <property type="match status" value="3"/>
</dbReference>
<comment type="similarity">
    <text evidence="1">Belongs to the filamin family.</text>
</comment>
<protein>
    <submittedName>
        <fullName evidence="6">DgyrCDS8135</fullName>
    </submittedName>
</protein>
<dbReference type="PANTHER" id="PTHR38537:SF8">
    <property type="entry name" value="FILAMIN-A"/>
    <property type="match status" value="1"/>
</dbReference>
<dbReference type="SUPFAM" id="SSF81296">
    <property type="entry name" value="E set domains"/>
    <property type="match status" value="4"/>
</dbReference>
<dbReference type="InterPro" id="IPR014756">
    <property type="entry name" value="Ig_E-set"/>
</dbReference>
<dbReference type="Gene3D" id="2.60.40.10">
    <property type="entry name" value="Immunoglobulins"/>
    <property type="match status" value="4"/>
</dbReference>
<keyword evidence="7" id="KW-1185">Reference proteome</keyword>
<evidence type="ECO:0000256" key="3">
    <source>
        <dbReference type="PROSITE-ProRule" id="PRU00087"/>
    </source>
</evidence>
<feature type="domain" description="Calponin-homology (CH)" evidence="5">
    <location>
        <begin position="22"/>
        <end position="127"/>
    </location>
</feature>
<dbReference type="Pfam" id="PF00630">
    <property type="entry name" value="Filamin"/>
    <property type="match status" value="2"/>
</dbReference>
<dbReference type="SUPFAM" id="SSF47576">
    <property type="entry name" value="Calponin-homology domain, CH-domain"/>
    <property type="match status" value="2"/>
</dbReference>
<dbReference type="GO" id="GO:0030036">
    <property type="term" value="P:actin cytoskeleton organization"/>
    <property type="evidence" value="ECO:0007669"/>
    <property type="project" value="InterPro"/>
</dbReference>
<dbReference type="Pfam" id="PF00307">
    <property type="entry name" value="CH"/>
    <property type="match status" value="2"/>
</dbReference>
<dbReference type="InterPro" id="IPR001298">
    <property type="entry name" value="Filamin/ABP280_rpt"/>
</dbReference>
<dbReference type="PROSITE" id="PS50194">
    <property type="entry name" value="FILAMIN_REPEAT"/>
    <property type="match status" value="4"/>
</dbReference>
<dbReference type="EMBL" id="CAJFCJ010000010">
    <property type="protein sequence ID" value="CAD5119535.1"/>
    <property type="molecule type" value="Genomic_DNA"/>
</dbReference>
<accession>A0A7I8VTB7</accession>
<name>A0A7I8VTB7_9ANNE</name>
<dbReference type="InterPro" id="IPR001715">
    <property type="entry name" value="CH_dom"/>
</dbReference>
<dbReference type="PANTHER" id="PTHR38537">
    <property type="entry name" value="JITTERBUG, ISOFORM N"/>
    <property type="match status" value="1"/>
</dbReference>
<dbReference type="InterPro" id="IPR017868">
    <property type="entry name" value="Filamin/ABP280_repeat-like"/>
</dbReference>
<keyword evidence="2" id="KW-0677">Repeat</keyword>
<reference evidence="6 7" key="1">
    <citation type="submission" date="2020-08" db="EMBL/GenBank/DDBJ databases">
        <authorList>
            <person name="Hejnol A."/>
        </authorList>
    </citation>
    <scope>NUCLEOTIDE SEQUENCE [LARGE SCALE GENOMIC DNA]</scope>
</reference>
<gene>
    <name evidence="6" type="ORF">DGYR_LOCUS7763</name>
</gene>
<proteinExistence type="inferred from homology"/>
<feature type="repeat" description="Filamin" evidence="3">
    <location>
        <begin position="754"/>
        <end position="793"/>
    </location>
</feature>
<feature type="domain" description="Calponin-homology (CH)" evidence="5">
    <location>
        <begin position="134"/>
        <end position="238"/>
    </location>
</feature>
<evidence type="ECO:0000259" key="5">
    <source>
        <dbReference type="PROSITE" id="PS50021"/>
    </source>
</evidence>
<feature type="repeat" description="Filamin" evidence="3">
    <location>
        <begin position="613"/>
        <end position="707"/>
    </location>
</feature>